<dbReference type="PANTHER" id="PTHR15180">
    <property type="entry name" value="GENERAL TRANSCRIPTION FACTOR 3C POLYPEPTIDE 1"/>
    <property type="match status" value="1"/>
</dbReference>
<feature type="region of interest" description="Disordered" evidence="6">
    <location>
        <begin position="2370"/>
        <end position="2446"/>
    </location>
</feature>
<feature type="region of interest" description="Disordered" evidence="6">
    <location>
        <begin position="1521"/>
        <end position="1563"/>
    </location>
</feature>
<evidence type="ECO:0000256" key="1">
    <source>
        <dbReference type="ARBA" id="ARBA00004123"/>
    </source>
</evidence>
<organism evidence="9 10">
    <name type="scientific">Paraconiothyrium brasiliense</name>
    <dbReference type="NCBI Taxonomy" id="300254"/>
    <lineage>
        <taxon>Eukaryota</taxon>
        <taxon>Fungi</taxon>
        <taxon>Dikarya</taxon>
        <taxon>Ascomycota</taxon>
        <taxon>Pezizomycotina</taxon>
        <taxon>Dothideomycetes</taxon>
        <taxon>Pleosporomycetidae</taxon>
        <taxon>Pleosporales</taxon>
        <taxon>Massarineae</taxon>
        <taxon>Didymosphaeriaceae</taxon>
        <taxon>Paraconiothyrium</taxon>
    </lineage>
</organism>
<dbReference type="Pfam" id="PF20222">
    <property type="entry name" value="DUF6581"/>
    <property type="match status" value="1"/>
</dbReference>
<keyword evidence="5" id="KW-0539">Nucleus</keyword>
<sequence length="2446" mass="272776">MAAASDELLDFLLSGIAICGLGGASSADFRRIVNEYYHQKRQKSTSEHALTSGDAPIDLGRNFYEQVWQWVTNLPDVRVYYKREARRLSLSEFEALETQEGADISTAPFEESHGPSGSPVAKGPVATGPTRPSTKLTSLGNALRQRLLGEGHQVTDQLELQSEWTSIGLTEPVTSAPQLEPRISRQIPKNVQVSQPAFDEPDAAIQGPRLFTSQNQTWIAVTGHPIDLIKVPGSEFVLLAIIATSGPDGISQPELQKLSGQDKRSVPARTDSLAKKGYIDKRPIQWGKARTSLCTHRKYLKNVQEDPKNANDVFGIRTLSLTGLLFILNKLLETTSVVQVRHLRKKLGVTVERWNGRAVRGALIRLEQTGYLRRFLIEKRVDDPRLKSNHYICVQRLRDPNEDDIKNLKFKRIAAASATDAVEEELPEDDNAGDGSIQELERDLMNNGSDEDEDGETDRRIPPQWTPDRLLTNLVVDAVDAAGTDGTDAAKLRDITTGFFWKRPIESLVTRLTDGWDKNQPLHVRHLAIVRDTAMANDKKRVHYLYRTHQNFQKAVDAGEVTWEALELEDNKKGARSKKQQTPATASSVDSWGFRQLNKNDFHQRTGSSSLAESCAAIVRNRRTPRNWETRLLDGESPRKASSPTHPEAARPISKSLSGYSGHFHKSKVIPRPLLTQAERLALGLPSKGRLGGDYESQIRAHRKKTGDPNSIPDKLFKGVNVDEPKEKPRYERRPGLPLLTREQRKARGLPEHGRLSFKVTEQILKEQGRYESLTHMKNSDTAKDTSMFVNAARIDDGEDELEVGQQIGILAGIGDAEDQADPTPDEDVTMIDALGGHNGVTPAPHQPLNYTSSETPDIPQSLDAIVDGSTPQNQRKRPFAEGGRKRGRPRKKTKTSFDEPRARAPSTEDHHSMDLGNGSLVTELADTEVVEDAEPKPAASETSLQIATPQAGQNAIFDNAEEDTVDTTTPSQIPKIPAKGRRGPYQKAAKQKPGGPLTDAELHVRAAKAHYDGRVEPGVYMNPYATRVGKGRGRPRKMFIATFKLPAMHKLDWFVPDVGYQDPSSTLPGTPAKPPAEEQSSRSAEDVAGSPSPPCPATEVLPEMGSTPSVRFQPAATQQEPSSRDAVPMPSIHHTEPQIEAVDVMESHGTVPMPIPGPAPVDTETSMEVDDPFDTVHASSEIASELPWPNKTSLKAHERPGVLNVAEALRRSASLAGSRAQNDRVTPDAVEYASMSERSVSEARGHAVSPQESTSAQFSLRARRDSSRLPPAMDIADPVRNVPYQSPYGPAPSDEPPRLKTPSADEAASVVNSIPREATSPDSPVVIDGVASEAATSARPIPSNQLKTGRGVILGKGSVAHARSRIIRHILDLCGGVFPGTEVMYPIFASVWEELGPKSVACPIPGTIRRAIIDLCRPSSELREVKFTVPRNDLPGNKTRSVFFYKNLEFTSPEVQNVVKGVIQAYPEKYCPPGVKQYWKEEVKPVTVLPKVDNSYLEELYPPTSRRLDERIKEARKERRRLAKEALKQQRKLEKAAKKEAKRRAKEQKRQERLENSESRRKLFKERQRLGGLHDGLQMGLGEQHIPPMTTEPSELPREAKEAIPAPESSDEEPSVDPRPYLQNATEEPAHTTMSYQDVQAATQEHLYPASSDHAAALISPSIGYHSTTHTFLTYLIVGAPHRLEDLKKHSRKRVMIEQPTDQAPRKKPRKSRPTNKRQAKQAANDFLTRHHIEIREDSDEENDDEQDNGDAEASPTIAQRLAGLTGDLNQPDYEPVKRKKYPVWSEPLDRRRRDRTRRKYAAVKERKYPETLDPQGEFRKLCYTLIIASSMAGEGGNIDWNIVKKVYSESFRFDLEKTKKRWAWMQKKMAPQLQGMTGSFQSQFLSAYEEGKVDMIEDPSTYDWGKLVRWALLTCTYLEPPLPLAREVLDDCHFDLSSYDVLDRKIWYNTTLANINRDERFIKYTFGSPLHGKRKLTTPGDDDDLKARSLIRANISTPKELYDKALAHDKLRGLPEPVIGRSLNDLLQASLIKQRKIKRLLPGRNYHFSPGFAKNYRRTFELSDFITAVQLKKDLDTAFTNVDPDKRTYFASRAAENGTVMALISLASEGKIKLVPQLPPINNDFNAPIPRISVWGFSEGDYQHRLMDRKRLFWPLAVEPTDTYEYGNPLCPIPPPPGLTEGSPIPWDPLPEPPLPARDQENTTLLPIWSTIDGQTVIYPWWNRILSIVIQALLFQPSITAQEIFARCETYTTEIFELQLVLDWLVTANAAKRSPHGTYELLPGYWAVFGDKLIDDENDEFGEHVRRFKTNRKLVPTWRTEYNNEYNLRSQQSSSAAKTTPAKGGDASASEQILGNVRKQYTIVKHALQNQDSVSSPSSGEARLPEAASASQQAQVQQEQSVDLTTPTPAATPSTTTQDVESTDADAEGESDIDAEGESDDEYL</sequence>
<feature type="region of interest" description="Disordered" evidence="6">
    <location>
        <begin position="633"/>
        <end position="658"/>
    </location>
</feature>
<feature type="region of interest" description="Disordered" evidence="6">
    <location>
        <begin position="1583"/>
        <end position="1624"/>
    </location>
</feature>
<feature type="compositionally biased region" description="Polar residues" evidence="6">
    <location>
        <begin position="580"/>
        <end position="589"/>
    </location>
</feature>
<feature type="compositionally biased region" description="Polar residues" evidence="6">
    <location>
        <begin position="2328"/>
        <end position="2340"/>
    </location>
</feature>
<comment type="caution">
    <text evidence="9">The sequence shown here is derived from an EMBL/GenBank/DDBJ whole genome shotgun (WGS) entry which is preliminary data.</text>
</comment>
<feature type="region of interest" description="Disordered" evidence="6">
    <location>
        <begin position="815"/>
        <end position="918"/>
    </location>
</feature>
<evidence type="ECO:0000313" key="10">
    <source>
        <dbReference type="Proteomes" id="UP001521785"/>
    </source>
</evidence>
<reference evidence="9 10" key="1">
    <citation type="submission" date="2024-02" db="EMBL/GenBank/DDBJ databases">
        <title>De novo assembly and annotation of 12 fungi associated with fruit tree decline syndrome in Ontario, Canada.</title>
        <authorList>
            <person name="Sulman M."/>
            <person name="Ellouze W."/>
            <person name="Ilyukhin E."/>
        </authorList>
    </citation>
    <scope>NUCLEOTIDE SEQUENCE [LARGE SCALE GENOMIC DNA]</scope>
    <source>
        <strain evidence="9 10">M42-189</strain>
    </source>
</reference>
<proteinExistence type="predicted"/>
<name>A0ABR3RPD1_9PLEO</name>
<dbReference type="PANTHER" id="PTHR15180:SF1">
    <property type="entry name" value="GENERAL TRANSCRIPTION FACTOR 3C POLYPEPTIDE 1"/>
    <property type="match status" value="1"/>
</dbReference>
<evidence type="ECO:0000256" key="6">
    <source>
        <dbReference type="SAM" id="MobiDB-lite"/>
    </source>
</evidence>
<feature type="compositionally biased region" description="Basic and acidic residues" evidence="6">
    <location>
        <begin position="1076"/>
        <end position="1086"/>
    </location>
</feature>
<comment type="subcellular location">
    <subcellularLocation>
        <location evidence="1">Nucleus</location>
    </subcellularLocation>
</comment>
<evidence type="ECO:0000313" key="9">
    <source>
        <dbReference type="EMBL" id="KAL1606286.1"/>
    </source>
</evidence>
<dbReference type="EMBL" id="JAKJXO020000004">
    <property type="protein sequence ID" value="KAL1606286.1"/>
    <property type="molecule type" value="Genomic_DNA"/>
</dbReference>
<evidence type="ECO:0000256" key="4">
    <source>
        <dbReference type="ARBA" id="ARBA00023163"/>
    </source>
</evidence>
<evidence type="ECO:0000256" key="2">
    <source>
        <dbReference type="ARBA" id="ARBA00022553"/>
    </source>
</evidence>
<feature type="compositionally biased region" description="Low complexity" evidence="6">
    <location>
        <begin position="2388"/>
        <end position="2419"/>
    </location>
</feature>
<feature type="compositionally biased region" description="Acidic residues" evidence="6">
    <location>
        <begin position="816"/>
        <end position="830"/>
    </location>
</feature>
<accession>A0ABR3RPD1</accession>
<feature type="region of interest" description="Disordered" evidence="6">
    <location>
        <begin position="1242"/>
        <end position="1307"/>
    </location>
</feature>
<feature type="region of interest" description="Disordered" evidence="6">
    <location>
        <begin position="106"/>
        <end position="136"/>
    </location>
</feature>
<feature type="region of interest" description="Disordered" evidence="6">
    <location>
        <begin position="1064"/>
        <end position="1131"/>
    </location>
</feature>
<keyword evidence="2" id="KW-0597">Phosphoprotein</keyword>
<feature type="compositionally biased region" description="Basic residues" evidence="6">
    <location>
        <begin position="1707"/>
        <end position="1721"/>
    </location>
</feature>
<evidence type="ECO:0000256" key="3">
    <source>
        <dbReference type="ARBA" id="ARBA00023125"/>
    </source>
</evidence>
<feature type="compositionally biased region" description="Acidic residues" evidence="6">
    <location>
        <begin position="2423"/>
        <end position="2446"/>
    </location>
</feature>
<feature type="region of interest" description="Disordered" evidence="6">
    <location>
        <begin position="2328"/>
        <end position="2351"/>
    </location>
</feature>
<evidence type="ECO:0000259" key="7">
    <source>
        <dbReference type="Pfam" id="PF04182"/>
    </source>
</evidence>
<keyword evidence="3" id="KW-0238">DNA-binding</keyword>
<gene>
    <name evidence="9" type="ORF">SLS60_003688</name>
</gene>
<evidence type="ECO:0000256" key="5">
    <source>
        <dbReference type="ARBA" id="ARBA00023242"/>
    </source>
</evidence>
<keyword evidence="4" id="KW-0804">Transcription</keyword>
<evidence type="ECO:0000259" key="8">
    <source>
        <dbReference type="Pfam" id="PF20222"/>
    </source>
</evidence>
<feature type="compositionally biased region" description="Polar residues" evidence="6">
    <location>
        <begin position="2370"/>
        <end position="2381"/>
    </location>
</feature>
<feature type="compositionally biased region" description="Basic and acidic residues" evidence="6">
    <location>
        <begin position="896"/>
        <end position="914"/>
    </location>
</feature>
<feature type="compositionally biased region" description="Basic and acidic residues" evidence="6">
    <location>
        <begin position="1521"/>
        <end position="1540"/>
    </location>
</feature>
<dbReference type="Proteomes" id="UP001521785">
    <property type="component" value="Unassembled WGS sequence"/>
</dbReference>
<feature type="compositionally biased region" description="Basic residues" evidence="6">
    <location>
        <begin position="886"/>
        <end position="895"/>
    </location>
</feature>
<feature type="domain" description="B-block binding subunit of TFIIIC" evidence="7">
    <location>
        <begin position="234"/>
        <end position="301"/>
    </location>
</feature>
<feature type="compositionally biased region" description="Basic and acidic residues" evidence="6">
    <location>
        <begin position="1549"/>
        <end position="1563"/>
    </location>
</feature>
<dbReference type="InterPro" id="IPR007309">
    <property type="entry name" value="TFIIIC_Bblock-bd"/>
</dbReference>
<feature type="region of interest" description="Disordered" evidence="6">
    <location>
        <begin position="570"/>
        <end position="589"/>
    </location>
</feature>
<dbReference type="InterPro" id="IPR046488">
    <property type="entry name" value="Sfc3/Tfc3_C"/>
</dbReference>
<protein>
    <submittedName>
        <fullName evidence="9">Uncharacterized protein</fullName>
    </submittedName>
</protein>
<keyword evidence="10" id="KW-1185">Reference proteome</keyword>
<feature type="domain" description="Transcription factor tau subunit sfc3/Tfc3 C-terminal" evidence="8">
    <location>
        <begin position="1821"/>
        <end position="2247"/>
    </location>
</feature>
<feature type="compositionally biased region" description="Acidic residues" evidence="6">
    <location>
        <begin position="1738"/>
        <end position="1752"/>
    </location>
</feature>
<feature type="compositionally biased region" description="Polar residues" evidence="6">
    <location>
        <begin position="1107"/>
        <end position="1122"/>
    </location>
</feature>
<feature type="region of interest" description="Disordered" evidence="6">
    <location>
        <begin position="1690"/>
        <end position="1756"/>
    </location>
</feature>
<dbReference type="InterPro" id="IPR044210">
    <property type="entry name" value="Tfc3-like"/>
</dbReference>
<feature type="region of interest" description="Disordered" evidence="6">
    <location>
        <begin position="963"/>
        <end position="998"/>
    </location>
</feature>
<dbReference type="Pfam" id="PF04182">
    <property type="entry name" value="B-block_TFIIIC"/>
    <property type="match status" value="1"/>
</dbReference>